<keyword evidence="1" id="KW-0472">Membrane</keyword>
<keyword evidence="1" id="KW-0812">Transmembrane</keyword>
<gene>
    <name evidence="2" type="ORF">Raf01_39000</name>
</gene>
<dbReference type="Proteomes" id="UP000642748">
    <property type="component" value="Unassembled WGS sequence"/>
</dbReference>
<name>A0A8J3QU36_9ACTN</name>
<protein>
    <submittedName>
        <fullName evidence="2">Uncharacterized protein</fullName>
    </submittedName>
</protein>
<sequence length="209" mass="23162">MTDWATIAELGTAFGTLVLAVATFASVRSGNRAARIAELSLMSRLRPLVLPSRVQDPEQKVGFQDDHWVRVPGGHAHAEATEDAIYLVIPLRNVGEGLAVLNGWAWRPGRISGVERPDPDDVRRLTRDLYIAPHDLGFWQGAFRDPTEQIFDDAAKAILGREAFTIDVLYSDGEGGQRIITRFTVIPVGGENWLASVSRHWNLDRADPR</sequence>
<feature type="transmembrane region" description="Helical" evidence="1">
    <location>
        <begin position="6"/>
        <end position="27"/>
    </location>
</feature>
<evidence type="ECO:0000313" key="3">
    <source>
        <dbReference type="Proteomes" id="UP000642748"/>
    </source>
</evidence>
<keyword evidence="1" id="KW-1133">Transmembrane helix</keyword>
<accession>A0A8J3QU36</accession>
<dbReference type="EMBL" id="BONZ01000037">
    <property type="protein sequence ID" value="GIH15728.1"/>
    <property type="molecule type" value="Genomic_DNA"/>
</dbReference>
<comment type="caution">
    <text evidence="2">The sequence shown here is derived from an EMBL/GenBank/DDBJ whole genome shotgun (WGS) entry which is preliminary data.</text>
</comment>
<keyword evidence="3" id="KW-1185">Reference proteome</keyword>
<dbReference type="AlphaFoldDB" id="A0A8J3QU36"/>
<dbReference type="RefSeq" id="WP_203919360.1">
    <property type="nucleotide sequence ID" value="NZ_BONZ01000037.1"/>
</dbReference>
<evidence type="ECO:0000313" key="2">
    <source>
        <dbReference type="EMBL" id="GIH15728.1"/>
    </source>
</evidence>
<evidence type="ECO:0000256" key="1">
    <source>
        <dbReference type="SAM" id="Phobius"/>
    </source>
</evidence>
<organism evidence="2 3">
    <name type="scientific">Rugosimonospora africana</name>
    <dbReference type="NCBI Taxonomy" id="556532"/>
    <lineage>
        <taxon>Bacteria</taxon>
        <taxon>Bacillati</taxon>
        <taxon>Actinomycetota</taxon>
        <taxon>Actinomycetes</taxon>
        <taxon>Micromonosporales</taxon>
        <taxon>Micromonosporaceae</taxon>
        <taxon>Rugosimonospora</taxon>
    </lineage>
</organism>
<proteinExistence type="predicted"/>
<reference evidence="2" key="1">
    <citation type="submission" date="2021-01" db="EMBL/GenBank/DDBJ databases">
        <title>Whole genome shotgun sequence of Rugosimonospora africana NBRC 104875.</title>
        <authorList>
            <person name="Komaki H."/>
            <person name="Tamura T."/>
        </authorList>
    </citation>
    <scope>NUCLEOTIDE SEQUENCE</scope>
    <source>
        <strain evidence="2">NBRC 104875</strain>
    </source>
</reference>